<proteinExistence type="predicted"/>
<evidence type="ECO:0000313" key="2">
    <source>
        <dbReference type="Proteomes" id="UP000248749"/>
    </source>
</evidence>
<dbReference type="Proteomes" id="UP000248749">
    <property type="component" value="Unassembled WGS sequence"/>
</dbReference>
<sequence length="89" mass="9634">MSDHDELYTALLRERYAAPRLAPTHPVPAPSRGAGIPDQHQRAAYLLRLHGYGWTPAQIAAVTGVDEVYVTQVLARAGRTRASEEGVAA</sequence>
<gene>
    <name evidence="1" type="ORF">C1I99_13295</name>
</gene>
<dbReference type="EMBL" id="POUB01000074">
    <property type="protein sequence ID" value="PZF98530.1"/>
    <property type="molecule type" value="Genomic_DNA"/>
</dbReference>
<reference evidence="1 2" key="1">
    <citation type="submission" date="2018-01" db="EMBL/GenBank/DDBJ databases">
        <title>Draft genome sequence of Salinispora sp. 13K206.</title>
        <authorList>
            <person name="Sahin N."/>
            <person name="Saygin H."/>
            <person name="Ay H."/>
        </authorList>
    </citation>
    <scope>NUCLEOTIDE SEQUENCE [LARGE SCALE GENOMIC DNA]</scope>
    <source>
        <strain evidence="1 2">13K206</strain>
    </source>
</reference>
<evidence type="ECO:0000313" key="1">
    <source>
        <dbReference type="EMBL" id="PZF98530.1"/>
    </source>
</evidence>
<accession>A0A2W2CKQ8</accession>
<dbReference type="AlphaFoldDB" id="A0A2W2CKQ8"/>
<dbReference type="RefSeq" id="WP_111134521.1">
    <property type="nucleotide sequence ID" value="NZ_POUB01000074.1"/>
</dbReference>
<keyword evidence="2" id="KW-1185">Reference proteome</keyword>
<comment type="caution">
    <text evidence="1">The sequence shown here is derived from an EMBL/GenBank/DDBJ whole genome shotgun (WGS) entry which is preliminary data.</text>
</comment>
<protein>
    <submittedName>
        <fullName evidence="1">Uncharacterized protein</fullName>
    </submittedName>
</protein>
<organism evidence="1 2">
    <name type="scientific">Micromonospora deserti</name>
    <dbReference type="NCBI Taxonomy" id="2070366"/>
    <lineage>
        <taxon>Bacteria</taxon>
        <taxon>Bacillati</taxon>
        <taxon>Actinomycetota</taxon>
        <taxon>Actinomycetes</taxon>
        <taxon>Micromonosporales</taxon>
        <taxon>Micromonosporaceae</taxon>
        <taxon>Micromonospora</taxon>
    </lineage>
</organism>
<name>A0A2W2CKQ8_9ACTN</name>